<feature type="region of interest" description="Disordered" evidence="1">
    <location>
        <begin position="249"/>
        <end position="273"/>
    </location>
</feature>
<gene>
    <name evidence="2" type="ORF">BCV70DRAFT_147947</name>
</gene>
<evidence type="ECO:0000313" key="2">
    <source>
        <dbReference type="EMBL" id="PWZ00364.1"/>
    </source>
</evidence>
<dbReference type="InParanoid" id="A0A317XPS7"/>
<feature type="compositionally biased region" description="Basic and acidic residues" evidence="1">
    <location>
        <begin position="941"/>
        <end position="955"/>
    </location>
</feature>
<name>A0A317XPS7_9BASI</name>
<dbReference type="EMBL" id="KZ819192">
    <property type="protein sequence ID" value="PWZ00364.1"/>
    <property type="molecule type" value="Genomic_DNA"/>
</dbReference>
<keyword evidence="3" id="KW-1185">Reference proteome</keyword>
<feature type="compositionally biased region" description="Basic residues" evidence="1">
    <location>
        <begin position="538"/>
        <end position="551"/>
    </location>
</feature>
<feature type="region of interest" description="Disordered" evidence="1">
    <location>
        <begin position="393"/>
        <end position="477"/>
    </location>
</feature>
<feature type="compositionally biased region" description="Acidic residues" evidence="1">
    <location>
        <begin position="458"/>
        <end position="477"/>
    </location>
</feature>
<protein>
    <submittedName>
        <fullName evidence="2">Uncharacterized protein</fullName>
    </submittedName>
</protein>
<dbReference type="OrthoDB" id="2551385at2759"/>
<feature type="region of interest" description="Disordered" evidence="1">
    <location>
        <begin position="934"/>
        <end position="955"/>
    </location>
</feature>
<evidence type="ECO:0000256" key="1">
    <source>
        <dbReference type="SAM" id="MobiDB-lite"/>
    </source>
</evidence>
<reference evidence="2 3" key="1">
    <citation type="journal article" date="2018" name="Mol. Biol. Evol.">
        <title>Broad Genomic Sampling Reveals a Smut Pathogenic Ancestry of the Fungal Clade Ustilaginomycotina.</title>
        <authorList>
            <person name="Kijpornyongpan T."/>
            <person name="Mondo S.J."/>
            <person name="Barry K."/>
            <person name="Sandor L."/>
            <person name="Lee J."/>
            <person name="Lipzen A."/>
            <person name="Pangilinan J."/>
            <person name="LaButti K."/>
            <person name="Hainaut M."/>
            <person name="Henrissat B."/>
            <person name="Grigoriev I.V."/>
            <person name="Spatafora J.W."/>
            <person name="Aime M.C."/>
        </authorList>
    </citation>
    <scope>NUCLEOTIDE SEQUENCE [LARGE SCALE GENOMIC DNA]</scope>
    <source>
        <strain evidence="2 3">MCA 3645</strain>
    </source>
</reference>
<feature type="non-terminal residue" evidence="2">
    <location>
        <position position="1"/>
    </location>
</feature>
<dbReference type="Proteomes" id="UP000246740">
    <property type="component" value="Unassembled WGS sequence"/>
</dbReference>
<dbReference type="AlphaFoldDB" id="A0A317XPS7"/>
<sequence>SQSRPPVAIFTHPAARLVKTIPPLRPPVRINGRVPRDTVGVGHLAPTDVVLVDVYGPLSVLVVPDPFSPNIATIVLSVGFEDNSLQGAARRFVLPFRSFQTNPDTGSLVRDSKVDAFDASSRVIYEGLGAGTKGLDGGSFWFVEDVGEEGAFDRMRWEQDGVGRRALWTVWLFSTPAPVLDYAKDLLLHYPNQTKQLPEWLRENNGFPWRDNYLALATPKRKKGPRALPSPPTERVIEAENVTVQNVAPKEETTSKLARPIPPVPSKPHHLRARSARREASLARAATAPPIDYRNSLVAVDNETGQIIAVLASDVALDGANGTVEHDNDEDDEDELEVQTPLDEDLLLLSVAQEKPLPDMIELPEEAVSALDNTPLATPRQSTIIHRPVTVYRDADADRPNSRPPSMLAADTFAPPPLPAKSIVAATPADCETEDRGTESPSRRTSTASAAFFSAESDAGDEQAVDHDEHEDDDCQDDRETRRALLADFISIDGGHSKDVEMHRPELLRDLCRHDDENDDDARSDISGSTIGGPAVKLWRKARGKPKKKIVKAAQEPALGGDVRGHASRQASQMSDRTSKAETALESFQEDDLCDREAEQTQDTETEQEKEESHESVPAQLPPSRIGYHCSRSAMCTEDIRSIEDRVWREALESGDLPIDAPYTHLAASRAGRAASYRSSSRWSDSGSAIELVPPTDGIAPLHQDSSTLALREGLAAGRKRKNVGYMQGGTVLVEFLAGTSRFGASIIRGTGLESVLEHPSDSPAAIASAEQATEASSTAGRMLGLVPLLPQHLMSLLGLATSRETEASPSAVSLKGSVEAPAMATKITIAPSPANSYLSNLALGSVGSLIGGATGWVSNLFSFSPSSSSPFDQNRQLRAEVDDEEDDEWEIAIPDFDPNSLASTPRPVYRRKRPIPSSFNGFNVRSTGEANKAAAVAARRKPEPQADVETKVPADKSTQRYSILHIDSLGIGRRAFLKGLP</sequence>
<evidence type="ECO:0000313" key="3">
    <source>
        <dbReference type="Proteomes" id="UP000246740"/>
    </source>
</evidence>
<organism evidence="2 3">
    <name type="scientific">Testicularia cyperi</name>
    <dbReference type="NCBI Taxonomy" id="1882483"/>
    <lineage>
        <taxon>Eukaryota</taxon>
        <taxon>Fungi</taxon>
        <taxon>Dikarya</taxon>
        <taxon>Basidiomycota</taxon>
        <taxon>Ustilaginomycotina</taxon>
        <taxon>Ustilaginomycetes</taxon>
        <taxon>Ustilaginales</taxon>
        <taxon>Anthracoideaceae</taxon>
        <taxon>Testicularia</taxon>
    </lineage>
</organism>
<feature type="non-terminal residue" evidence="2">
    <location>
        <position position="982"/>
    </location>
</feature>
<feature type="compositionally biased region" description="Low complexity" evidence="1">
    <location>
        <begin position="443"/>
        <end position="457"/>
    </location>
</feature>
<accession>A0A317XPS7</accession>
<feature type="region of interest" description="Disordered" evidence="1">
    <location>
        <begin position="537"/>
        <end position="626"/>
    </location>
</feature>
<feature type="compositionally biased region" description="Acidic residues" evidence="1">
    <location>
        <begin position="588"/>
        <end position="610"/>
    </location>
</feature>
<proteinExistence type="predicted"/>